<reference evidence="3" key="1">
    <citation type="journal article" date="2019" name="Mol. Biol. Evol.">
        <title>Blast fungal genomes show frequent chromosomal changes, gene gains and losses, and effector gene turnover.</title>
        <authorList>
            <person name="Gomez Luciano L.B."/>
            <person name="Jason Tsai I."/>
            <person name="Chuma I."/>
            <person name="Tosa Y."/>
            <person name="Chen Y.H."/>
            <person name="Li J.Y."/>
            <person name="Li M.Y."/>
            <person name="Jade Lu M.Y."/>
            <person name="Nakayashiki H."/>
            <person name="Li W.H."/>
        </authorList>
    </citation>
    <scope>NUCLEOTIDE SEQUENCE</scope>
    <source>
        <strain evidence="3">NI907</strain>
    </source>
</reference>
<reference evidence="3" key="2">
    <citation type="submission" date="2019-10" db="EMBL/GenBank/DDBJ databases">
        <authorList>
            <consortium name="NCBI Genome Project"/>
        </authorList>
    </citation>
    <scope>NUCLEOTIDE SEQUENCE</scope>
    <source>
        <strain evidence="3">NI907</strain>
    </source>
</reference>
<keyword evidence="1" id="KW-0732">Signal</keyword>
<protein>
    <submittedName>
        <fullName evidence="3">Uncharacterized protein</fullName>
    </submittedName>
</protein>
<reference evidence="3" key="3">
    <citation type="submission" date="2025-08" db="UniProtKB">
        <authorList>
            <consortium name="RefSeq"/>
        </authorList>
    </citation>
    <scope>IDENTIFICATION</scope>
    <source>
        <strain evidence="3">NI907</strain>
    </source>
</reference>
<keyword evidence="2" id="KW-1185">Reference proteome</keyword>
<organism evidence="2 3">
    <name type="scientific">Pyricularia grisea</name>
    <name type="common">Crabgrass-specific blast fungus</name>
    <name type="synonym">Magnaporthe grisea</name>
    <dbReference type="NCBI Taxonomy" id="148305"/>
    <lineage>
        <taxon>Eukaryota</taxon>
        <taxon>Fungi</taxon>
        <taxon>Dikarya</taxon>
        <taxon>Ascomycota</taxon>
        <taxon>Pezizomycotina</taxon>
        <taxon>Sordariomycetes</taxon>
        <taxon>Sordariomycetidae</taxon>
        <taxon>Magnaporthales</taxon>
        <taxon>Pyriculariaceae</taxon>
        <taxon>Pyricularia</taxon>
    </lineage>
</organism>
<evidence type="ECO:0000313" key="3">
    <source>
        <dbReference type="RefSeq" id="XP_030985433.1"/>
    </source>
</evidence>
<evidence type="ECO:0000256" key="1">
    <source>
        <dbReference type="SAM" id="SignalP"/>
    </source>
</evidence>
<evidence type="ECO:0000313" key="2">
    <source>
        <dbReference type="Proteomes" id="UP000515153"/>
    </source>
</evidence>
<dbReference type="KEGG" id="pgri:PgNI_02854"/>
<dbReference type="GeneID" id="41957822"/>
<accession>A0A6P8BDX2</accession>
<dbReference type="Proteomes" id="UP000515153">
    <property type="component" value="Unplaced"/>
</dbReference>
<proteinExistence type="predicted"/>
<dbReference type="AlphaFoldDB" id="A0A6P8BDX2"/>
<dbReference type="RefSeq" id="XP_030985433.1">
    <property type="nucleotide sequence ID" value="XM_031122911.1"/>
</dbReference>
<sequence length="145" mass="16007">MLFKTCVILGLAAIASTQKCAGSIDGGTSCSTYVSPANAEVNIAGTRNLYKRDASAKKKYMQAFPYGFWELATSGEENLCGIRALVYSLQHQMPGLEHIFDEHEMQNLAYTGPVDGIVWISHQDNHYEGLAPATAEDYRKHKEEC</sequence>
<feature type="chain" id="PRO_5028312325" evidence="1">
    <location>
        <begin position="18"/>
        <end position="145"/>
    </location>
</feature>
<feature type="signal peptide" evidence="1">
    <location>
        <begin position="1"/>
        <end position="17"/>
    </location>
</feature>
<gene>
    <name evidence="3" type="ORF">PgNI_02854</name>
</gene>
<name>A0A6P8BDX2_PYRGI</name>